<gene>
    <name evidence="2" type="ORF">BKP35_01455</name>
</gene>
<dbReference type="Pfam" id="PF26386">
    <property type="entry name" value="NrnB_C"/>
    <property type="match status" value="1"/>
</dbReference>
<dbReference type="AlphaFoldDB" id="A0A1S2LVK4"/>
<keyword evidence="3" id="KW-1185">Reference proteome</keyword>
<dbReference type="InterPro" id="IPR058608">
    <property type="entry name" value="NrnB_C"/>
</dbReference>
<dbReference type="Gene3D" id="3.90.1640.10">
    <property type="entry name" value="inorganic pyrophosphatase (n-terminal core)"/>
    <property type="match status" value="1"/>
</dbReference>
<accession>A0A1S2LVK4</accession>
<evidence type="ECO:0000259" key="1">
    <source>
        <dbReference type="Pfam" id="PF26386"/>
    </source>
</evidence>
<dbReference type="Proteomes" id="UP000180098">
    <property type="component" value="Unassembled WGS sequence"/>
</dbReference>
<dbReference type="PANTHER" id="PTHR42146:SF1">
    <property type="entry name" value="OLIGORIBONUCLEASE NRNB"/>
    <property type="match status" value="1"/>
</dbReference>
<protein>
    <submittedName>
        <fullName evidence="2">Oligoribonuclease</fullName>
    </submittedName>
</protein>
<dbReference type="InterPro" id="IPR038763">
    <property type="entry name" value="DHH_sf"/>
</dbReference>
<organism evidence="2 3">
    <name type="scientific">Anaerobacillus arseniciselenatis</name>
    <dbReference type="NCBI Taxonomy" id="85682"/>
    <lineage>
        <taxon>Bacteria</taxon>
        <taxon>Bacillati</taxon>
        <taxon>Bacillota</taxon>
        <taxon>Bacilli</taxon>
        <taxon>Bacillales</taxon>
        <taxon>Bacillaceae</taxon>
        <taxon>Anaerobacillus</taxon>
    </lineage>
</organism>
<dbReference type="PANTHER" id="PTHR42146">
    <property type="entry name" value="3',5'-CYCLIC-NUCLEOTIDE PHOSPHODIESTERASE"/>
    <property type="match status" value="1"/>
</dbReference>
<dbReference type="EMBL" id="MLQQ01000001">
    <property type="protein sequence ID" value="OIJ15687.1"/>
    <property type="molecule type" value="Genomic_DNA"/>
</dbReference>
<dbReference type="SUPFAM" id="SSF64182">
    <property type="entry name" value="DHH phosphoesterases"/>
    <property type="match status" value="1"/>
</dbReference>
<evidence type="ECO:0000313" key="3">
    <source>
        <dbReference type="Proteomes" id="UP000180098"/>
    </source>
</evidence>
<feature type="domain" description="Oligoribonuclease NrnB C-terminal" evidence="1">
    <location>
        <begin position="323"/>
        <end position="390"/>
    </location>
</feature>
<dbReference type="InterPro" id="IPR052968">
    <property type="entry name" value="Nucleotide_metab_enz"/>
</dbReference>
<comment type="caution">
    <text evidence="2">The sequence shown here is derived from an EMBL/GenBank/DDBJ whole genome shotgun (WGS) entry which is preliminary data.</text>
</comment>
<dbReference type="RefSeq" id="WP_071311612.1">
    <property type="nucleotide sequence ID" value="NZ_MLQQ01000001.1"/>
</dbReference>
<dbReference type="Gene3D" id="3.10.310.30">
    <property type="match status" value="1"/>
</dbReference>
<sequence>MYRLYTHNDLDGVGCGIVAKLAFNGNVEIRYNSLMGLDFQVTRFLEKPKKGDFVFITDLSVNEKNEKGLDDYVSKGGQVQLIDHHKTALHFNNYSWADVQVEYEDGRLASATSLFYEYLKNEGLITATEPLDYFVELVRQYDTWEWDKNDNKEAKQLNDLFFMLSIDEFEERMVERLKKNEAFRFDEFEEKILELEEDKIQRYLRRKKREIVQTFIDDFCTGIVHAESYHSELGNELGKDNPHLDYIAIVSVGGKRMSLRTIHDHIDVSDVAGNYGGGGHAKAAGCSLTPDAYEAFVAEPFKIEPMRADAFRNQYNLKEAPHGSLYENRGDDQFFIYAADQKNWLVEWNGSLIEEEFSTFKEAENYVKRYHSAWLVRDEFFIRFLMENAIEYRQLKLTEELDEDVKPYMNVTNENEADQLHH</sequence>
<proteinExistence type="predicted"/>
<evidence type="ECO:0000313" key="2">
    <source>
        <dbReference type="EMBL" id="OIJ15687.1"/>
    </source>
</evidence>
<reference evidence="2 3" key="1">
    <citation type="submission" date="2016-10" db="EMBL/GenBank/DDBJ databases">
        <title>Draft genome sequences of four alkaliphilic bacteria belonging to the Anaerobacillus genus.</title>
        <authorList>
            <person name="Bassil N.M."/>
            <person name="Lloyd J.R."/>
        </authorList>
    </citation>
    <scope>NUCLEOTIDE SEQUENCE [LARGE SCALE GENOMIC DNA]</scope>
    <source>
        <strain evidence="2 3">DSM 15340</strain>
    </source>
</reference>
<name>A0A1S2LVK4_9BACI</name>